<evidence type="ECO:0000256" key="2">
    <source>
        <dbReference type="ARBA" id="ARBA00005650"/>
    </source>
</evidence>
<dbReference type="InterPro" id="IPR036908">
    <property type="entry name" value="RlpA-like_sf"/>
</dbReference>
<accession>A0A9E7F6V9</accession>
<organism evidence="7 8">
    <name type="scientific">Musa troglodytarum</name>
    <name type="common">fe'i banana</name>
    <dbReference type="NCBI Taxonomy" id="320322"/>
    <lineage>
        <taxon>Eukaryota</taxon>
        <taxon>Viridiplantae</taxon>
        <taxon>Streptophyta</taxon>
        <taxon>Embryophyta</taxon>
        <taxon>Tracheophyta</taxon>
        <taxon>Spermatophyta</taxon>
        <taxon>Magnoliopsida</taxon>
        <taxon>Liliopsida</taxon>
        <taxon>Zingiberales</taxon>
        <taxon>Musaceae</taxon>
        <taxon>Musa</taxon>
    </lineage>
</organism>
<dbReference type="Pfam" id="PF03330">
    <property type="entry name" value="DPBB_1"/>
    <property type="match status" value="1"/>
</dbReference>
<dbReference type="AlphaFoldDB" id="A0A9E7F6V9"/>
<dbReference type="InterPro" id="IPR007118">
    <property type="entry name" value="Expan_Lol_pI"/>
</dbReference>
<dbReference type="CDD" id="cd22275">
    <property type="entry name" value="DPBB_EXPB_N"/>
    <property type="match status" value="1"/>
</dbReference>
<dbReference type="SUPFAM" id="SSF49590">
    <property type="entry name" value="PHL pollen allergen"/>
    <property type="match status" value="1"/>
</dbReference>
<reference evidence="7" key="1">
    <citation type="submission" date="2022-05" db="EMBL/GenBank/DDBJ databases">
        <title>The Musa troglodytarum L. genome provides insights into the mechanism of non-climacteric behaviour and enrichment of carotenoids.</title>
        <authorList>
            <person name="Wang J."/>
        </authorList>
    </citation>
    <scope>NUCLEOTIDE SEQUENCE</scope>
    <source>
        <tissue evidence="7">Leaf</tissue>
    </source>
</reference>
<dbReference type="InterPro" id="IPR009009">
    <property type="entry name" value="RlpA-like_DPBB"/>
</dbReference>
<comment type="subcellular location">
    <subcellularLocation>
        <location evidence="1">Secreted</location>
    </subcellularLocation>
</comment>
<dbReference type="SMART" id="SM00837">
    <property type="entry name" value="DPBB_1"/>
    <property type="match status" value="1"/>
</dbReference>
<dbReference type="PANTHER" id="PTHR31692:SF127">
    <property type="entry name" value="EXPANSIN-B5-LIKE"/>
    <property type="match status" value="1"/>
</dbReference>
<dbReference type="Gene3D" id="2.40.40.10">
    <property type="entry name" value="RlpA-like domain"/>
    <property type="match status" value="1"/>
</dbReference>
<gene>
    <name evidence="7" type="ORF">MUK42_27681</name>
</gene>
<evidence type="ECO:0000259" key="5">
    <source>
        <dbReference type="PROSITE" id="PS50842"/>
    </source>
</evidence>
<sequence length="280" mass="28717">MASSSFHRLSSLLVFVGFLSLLRPCACYSRLFLNSSAGVLATSPAVATWYGSPGGDGSDGNVCSVYTGGACGYGDAVSKPPFSSLISAGGPSLYKSGKGCGACYQVSCTSNGACSGNPVTVVITDECPGGPCASDPVHFDLSGTAFGAMAKPGQADALRNVGSLQIQYSRVPCNYPGVNVAFKMDAGSNPYYFAVVIEFEDGDGDLSAVDVKQAGSGSWLPTQQSWGAVWKLNSGSPLQAPLSIRLTSGLSGKTLVATNVIPVGWQPGATYNSIVNFKEV</sequence>
<evidence type="ECO:0000256" key="1">
    <source>
        <dbReference type="ARBA" id="ARBA00004613"/>
    </source>
</evidence>
<dbReference type="InterPro" id="IPR007117">
    <property type="entry name" value="Expansin_CBD"/>
</dbReference>
<keyword evidence="3" id="KW-0964">Secreted</keyword>
<dbReference type="Pfam" id="PF01357">
    <property type="entry name" value="Expansin_C"/>
    <property type="match status" value="1"/>
</dbReference>
<evidence type="ECO:0000313" key="8">
    <source>
        <dbReference type="Proteomes" id="UP001055439"/>
    </source>
</evidence>
<evidence type="ECO:0000259" key="6">
    <source>
        <dbReference type="PROSITE" id="PS50843"/>
    </source>
</evidence>
<proteinExistence type="inferred from homology"/>
<dbReference type="Proteomes" id="UP001055439">
    <property type="component" value="Chromosome 2"/>
</dbReference>
<dbReference type="InterPro" id="IPR036749">
    <property type="entry name" value="Expansin_CBD_sf"/>
</dbReference>
<name>A0A9E7F6V9_9LILI</name>
<dbReference type="PRINTS" id="PR01225">
    <property type="entry name" value="EXPANSNFAMLY"/>
</dbReference>
<evidence type="ECO:0000256" key="4">
    <source>
        <dbReference type="SAM" id="SignalP"/>
    </source>
</evidence>
<dbReference type="GO" id="GO:0005576">
    <property type="term" value="C:extracellular region"/>
    <property type="evidence" value="ECO:0007669"/>
    <property type="project" value="UniProtKB-SubCell"/>
</dbReference>
<keyword evidence="8" id="KW-1185">Reference proteome</keyword>
<comment type="similarity">
    <text evidence="2">Belongs to the expansin family. Expansin B subfamily.</text>
</comment>
<feature type="domain" description="Expansin-like CBD" evidence="6">
    <location>
        <begin position="191"/>
        <end position="273"/>
    </location>
</feature>
<dbReference type="PROSITE" id="PS50842">
    <property type="entry name" value="EXPANSIN_EG45"/>
    <property type="match status" value="1"/>
</dbReference>
<dbReference type="PANTHER" id="PTHR31692">
    <property type="entry name" value="EXPANSIN-B3"/>
    <property type="match status" value="1"/>
</dbReference>
<protein>
    <submittedName>
        <fullName evidence="7">Atexpb2, expb2, athexp beta 1.4 atexpb2 (Expansin b2)</fullName>
    </submittedName>
</protein>
<feature type="domain" description="Expansin-like EG45" evidence="5">
    <location>
        <begin position="68"/>
        <end position="178"/>
    </location>
</feature>
<dbReference type="SUPFAM" id="SSF50685">
    <property type="entry name" value="Barwin-like endoglucanases"/>
    <property type="match status" value="1"/>
</dbReference>
<keyword evidence="4" id="KW-0732">Signal</keyword>
<dbReference type="PROSITE" id="PS50843">
    <property type="entry name" value="EXPANSIN_CBD"/>
    <property type="match status" value="1"/>
</dbReference>
<dbReference type="EMBL" id="CP097504">
    <property type="protein sequence ID" value="URD88722.1"/>
    <property type="molecule type" value="Genomic_DNA"/>
</dbReference>
<evidence type="ECO:0000256" key="3">
    <source>
        <dbReference type="ARBA" id="ARBA00022525"/>
    </source>
</evidence>
<feature type="signal peptide" evidence="4">
    <location>
        <begin position="1"/>
        <end position="27"/>
    </location>
</feature>
<dbReference type="InterPro" id="IPR005795">
    <property type="entry name" value="LolPI"/>
</dbReference>
<evidence type="ECO:0000313" key="7">
    <source>
        <dbReference type="EMBL" id="URD88722.1"/>
    </source>
</evidence>
<feature type="chain" id="PRO_5039349743" evidence="4">
    <location>
        <begin position="28"/>
        <end position="280"/>
    </location>
</feature>
<dbReference type="InterPro" id="IPR007112">
    <property type="entry name" value="Expansin/allergen_DPBB_dom"/>
</dbReference>
<dbReference type="PRINTS" id="PR00829">
    <property type="entry name" value="LOLP1ALLERGN"/>
</dbReference>
<dbReference type="OrthoDB" id="406505at2759"/>
<dbReference type="Gene3D" id="2.60.40.760">
    <property type="entry name" value="Expansin, cellulose-binding-like domain"/>
    <property type="match status" value="1"/>
</dbReference>